<gene>
    <name evidence="1" type="ORF">O181_124314</name>
</gene>
<accession>A0A9Q3Q459</accession>
<organism evidence="1 2">
    <name type="scientific">Austropuccinia psidii MF-1</name>
    <dbReference type="NCBI Taxonomy" id="1389203"/>
    <lineage>
        <taxon>Eukaryota</taxon>
        <taxon>Fungi</taxon>
        <taxon>Dikarya</taxon>
        <taxon>Basidiomycota</taxon>
        <taxon>Pucciniomycotina</taxon>
        <taxon>Pucciniomycetes</taxon>
        <taxon>Pucciniales</taxon>
        <taxon>Sphaerophragmiaceae</taxon>
        <taxon>Austropuccinia</taxon>
    </lineage>
</organism>
<dbReference type="Proteomes" id="UP000765509">
    <property type="component" value="Unassembled WGS sequence"/>
</dbReference>
<dbReference type="EMBL" id="AVOT02118467">
    <property type="protein sequence ID" value="MBW0584599.1"/>
    <property type="molecule type" value="Genomic_DNA"/>
</dbReference>
<keyword evidence="2" id="KW-1185">Reference proteome</keyword>
<dbReference type="AlphaFoldDB" id="A0A9Q3Q459"/>
<proteinExistence type="predicted"/>
<comment type="caution">
    <text evidence="1">The sequence shown here is derived from an EMBL/GenBank/DDBJ whole genome shotgun (WGS) entry which is preliminary data.</text>
</comment>
<dbReference type="OrthoDB" id="2506039at2759"/>
<sequence>MLMRKCQEEQKLIARHANVWEKGEKERKGEGHRMGNLIEVEEAVFEGMLGIIRSQGISMRDYQRLPHPKGGWVLNNQALPVRGLVFNEKGQRVSVMPPNNVIYYKQNRKMMYSWIKSVYLFPRIGAPPTPGILINPIINHYHLPGYQPGSRGYYFCLFGAVLGHLSTTTTLMIPPEHIVSLASYRLLADETLMVNTKGIILCPYTHDLAA</sequence>
<reference evidence="1" key="1">
    <citation type="submission" date="2021-03" db="EMBL/GenBank/DDBJ databases">
        <title>Draft genome sequence of rust myrtle Austropuccinia psidii MF-1, a brazilian biotype.</title>
        <authorList>
            <person name="Quecine M.C."/>
            <person name="Pachon D.M.R."/>
            <person name="Bonatelli M.L."/>
            <person name="Correr F.H."/>
            <person name="Franceschini L.M."/>
            <person name="Leite T.F."/>
            <person name="Margarido G.R.A."/>
            <person name="Almeida C.A."/>
            <person name="Ferrarezi J.A."/>
            <person name="Labate C.A."/>
        </authorList>
    </citation>
    <scope>NUCLEOTIDE SEQUENCE</scope>
    <source>
        <strain evidence="1">MF-1</strain>
    </source>
</reference>
<evidence type="ECO:0000313" key="2">
    <source>
        <dbReference type="Proteomes" id="UP000765509"/>
    </source>
</evidence>
<evidence type="ECO:0000313" key="1">
    <source>
        <dbReference type="EMBL" id="MBW0584599.1"/>
    </source>
</evidence>
<name>A0A9Q3Q459_9BASI</name>
<protein>
    <submittedName>
        <fullName evidence="1">Uncharacterized protein</fullName>
    </submittedName>
</protein>